<reference evidence="1 2" key="1">
    <citation type="submission" date="2021-01" db="EMBL/GenBank/DDBJ databases">
        <title>Genome seq and assembly of Flavobacterium sp. GN10.</title>
        <authorList>
            <person name="Chhetri G."/>
        </authorList>
    </citation>
    <scope>NUCLEOTIDE SEQUENCE [LARGE SCALE GENOMIC DNA]</scope>
    <source>
        <strain evidence="1 2">GN10</strain>
    </source>
</reference>
<gene>
    <name evidence="1" type="ORF">JI750_12665</name>
</gene>
<comment type="caution">
    <text evidence="1">The sequence shown here is derived from an EMBL/GenBank/DDBJ whole genome shotgun (WGS) entry which is preliminary data.</text>
</comment>
<protein>
    <submittedName>
        <fullName evidence="1">Uncharacterized protein</fullName>
    </submittedName>
</protein>
<keyword evidence="2" id="KW-1185">Reference proteome</keyword>
<organism evidence="1 2">
    <name type="scientific">Flavobacterium tagetis</name>
    <dbReference type="NCBI Taxonomy" id="2801336"/>
    <lineage>
        <taxon>Bacteria</taxon>
        <taxon>Pseudomonadati</taxon>
        <taxon>Bacteroidota</taxon>
        <taxon>Flavobacteriia</taxon>
        <taxon>Flavobacteriales</taxon>
        <taxon>Flavobacteriaceae</taxon>
        <taxon>Flavobacterium</taxon>
    </lineage>
</organism>
<dbReference type="Proteomes" id="UP000603728">
    <property type="component" value="Unassembled WGS sequence"/>
</dbReference>
<dbReference type="RefSeq" id="WP_202002331.1">
    <property type="nucleotide sequence ID" value="NZ_JAERSF010000002.1"/>
</dbReference>
<accession>A0ABS1KEG9</accession>
<name>A0ABS1KEG9_9FLAO</name>
<evidence type="ECO:0000313" key="1">
    <source>
        <dbReference type="EMBL" id="MBL0737750.1"/>
    </source>
</evidence>
<evidence type="ECO:0000313" key="2">
    <source>
        <dbReference type="Proteomes" id="UP000603728"/>
    </source>
</evidence>
<dbReference type="EMBL" id="JAERSF010000002">
    <property type="protein sequence ID" value="MBL0737750.1"/>
    <property type="molecule type" value="Genomic_DNA"/>
</dbReference>
<proteinExistence type="predicted"/>
<sequence>MAKRITIILLLSFLSFVLFFVATKLSQIYNKKHYDTSYKSYQEGINAENYVLLPVSKVIQQDVISGNINFDTLSHKFILPLKHQYYDEQKQEATVTNCTYVFDKKGVLISKTESAEESEQENEFEHCVKLEDILFDNSKLVSVAYFLKESYRYDWNPFRGFGSPTGAGRNMTWKGTAYVDLKLKKESLKLKIEEVFAENFFSNKVERNDFALYISLYQLPIKFQKMSSVSFFVRHKAYGPNELYVIKSK</sequence>